<dbReference type="GO" id="GO:0032993">
    <property type="term" value="C:protein-DNA complex"/>
    <property type="evidence" value="ECO:0007669"/>
    <property type="project" value="TreeGrafter"/>
</dbReference>
<dbReference type="GO" id="GO:0032131">
    <property type="term" value="F:alkylated DNA binding"/>
    <property type="evidence" value="ECO:0007669"/>
    <property type="project" value="TreeGrafter"/>
</dbReference>
<accession>A0A4R2J458</accession>
<dbReference type="GO" id="GO:0006285">
    <property type="term" value="P:base-excision repair, AP site formation"/>
    <property type="evidence" value="ECO:0007669"/>
    <property type="project" value="TreeGrafter"/>
</dbReference>
<comment type="caution">
    <text evidence="3">The sequence shown here is derived from an EMBL/GenBank/DDBJ whole genome shotgun (WGS) entry which is preliminary data.</text>
</comment>
<dbReference type="Proteomes" id="UP000295680">
    <property type="component" value="Unassembled WGS sequence"/>
</dbReference>
<evidence type="ECO:0000313" key="4">
    <source>
        <dbReference type="Proteomes" id="UP000295680"/>
    </source>
</evidence>
<protein>
    <submittedName>
        <fullName evidence="3">DNA-3-methyladenine glycosylase II</fullName>
    </submittedName>
</protein>
<evidence type="ECO:0000313" key="3">
    <source>
        <dbReference type="EMBL" id="TCO53441.1"/>
    </source>
</evidence>
<name>A0A4R2J458_9PSEU</name>
<dbReference type="GO" id="GO:0006307">
    <property type="term" value="P:DNA alkylation repair"/>
    <property type="evidence" value="ECO:0007669"/>
    <property type="project" value="TreeGrafter"/>
</dbReference>
<sequence>MTNRAEHGEQREHSDWIELPVHGPFDLAASARFLEGFAPARQIAVDGDVPLAFASAPSWRPVGALVRQAEPNGPVWVRLAADPADVADAIRHVRRILSLDVDGTGFAALADRDRVVRELQARFPGMRPVLFPSPYEAACWSILSQRLRRSQAAVLKGQIARRVGGRVAVPAGKVELPGIQLDSFPAPRRLVDLERVPLVPEVKSSRLRMVAEAALAGELDADHLRSMPAEEALRSLAKLPGIGPFSAQLILLRGAGHPDVFATAEPRLHEAITTAYGLREPSVSELERVADVWRPYRTWVSVMFRARREEMSAH</sequence>
<evidence type="ECO:0000256" key="1">
    <source>
        <dbReference type="ARBA" id="ARBA00022763"/>
    </source>
</evidence>
<dbReference type="SUPFAM" id="SSF48150">
    <property type="entry name" value="DNA-glycosylase"/>
    <property type="match status" value="1"/>
</dbReference>
<dbReference type="GO" id="GO:0005737">
    <property type="term" value="C:cytoplasm"/>
    <property type="evidence" value="ECO:0007669"/>
    <property type="project" value="TreeGrafter"/>
</dbReference>
<keyword evidence="1" id="KW-0227">DNA damage</keyword>
<dbReference type="InterPro" id="IPR051912">
    <property type="entry name" value="Alkylbase_DNA_Glycosylase/TA"/>
</dbReference>
<dbReference type="GO" id="GO:0008725">
    <property type="term" value="F:DNA-3-methyladenine glycosylase activity"/>
    <property type="evidence" value="ECO:0007669"/>
    <property type="project" value="TreeGrafter"/>
</dbReference>
<reference evidence="3 4" key="1">
    <citation type="submission" date="2019-03" db="EMBL/GenBank/DDBJ databases">
        <title>Genomic Encyclopedia of Type Strains, Phase IV (KMG-IV): sequencing the most valuable type-strain genomes for metagenomic binning, comparative biology and taxonomic classification.</title>
        <authorList>
            <person name="Goeker M."/>
        </authorList>
    </citation>
    <scope>NUCLEOTIDE SEQUENCE [LARGE SCALE GENOMIC DNA]</scope>
    <source>
        <strain evidence="3 4">DSM 45934</strain>
    </source>
</reference>
<keyword evidence="4" id="KW-1185">Reference proteome</keyword>
<dbReference type="RefSeq" id="WP_132123429.1">
    <property type="nucleotide sequence ID" value="NZ_SLWS01000010.1"/>
</dbReference>
<dbReference type="Gene3D" id="1.10.1670.40">
    <property type="match status" value="1"/>
</dbReference>
<evidence type="ECO:0000256" key="2">
    <source>
        <dbReference type="ARBA" id="ARBA00023204"/>
    </source>
</evidence>
<keyword evidence="2" id="KW-0234">DNA repair</keyword>
<organism evidence="3 4">
    <name type="scientific">Actinocrispum wychmicini</name>
    <dbReference type="NCBI Taxonomy" id="1213861"/>
    <lineage>
        <taxon>Bacteria</taxon>
        <taxon>Bacillati</taxon>
        <taxon>Actinomycetota</taxon>
        <taxon>Actinomycetes</taxon>
        <taxon>Pseudonocardiales</taxon>
        <taxon>Pseudonocardiaceae</taxon>
        <taxon>Actinocrispum</taxon>
    </lineage>
</organism>
<proteinExistence type="predicted"/>
<dbReference type="OrthoDB" id="9811249at2"/>
<gene>
    <name evidence="3" type="ORF">EV192_11030</name>
</gene>
<dbReference type="AlphaFoldDB" id="A0A4R2J458"/>
<dbReference type="Gene3D" id="1.10.340.30">
    <property type="entry name" value="Hypothetical protein, domain 2"/>
    <property type="match status" value="1"/>
</dbReference>
<dbReference type="PANTHER" id="PTHR43003:SF5">
    <property type="entry name" value="DNA-3-METHYLADENINE GLYCOSYLASE"/>
    <property type="match status" value="1"/>
</dbReference>
<dbReference type="EMBL" id="SLWS01000010">
    <property type="protein sequence ID" value="TCO53441.1"/>
    <property type="molecule type" value="Genomic_DNA"/>
</dbReference>
<dbReference type="PANTHER" id="PTHR43003">
    <property type="entry name" value="DNA-3-METHYLADENINE GLYCOSYLASE"/>
    <property type="match status" value="1"/>
</dbReference>
<dbReference type="GO" id="GO:0043916">
    <property type="term" value="F:DNA-7-methylguanine glycosylase activity"/>
    <property type="evidence" value="ECO:0007669"/>
    <property type="project" value="TreeGrafter"/>
</dbReference>
<dbReference type="InterPro" id="IPR011257">
    <property type="entry name" value="DNA_glycosylase"/>
</dbReference>